<keyword evidence="5" id="KW-0418">Kinase</keyword>
<keyword evidence="3" id="KW-0597">Phosphoprotein</keyword>
<dbReference type="SUPFAM" id="SSF55874">
    <property type="entry name" value="ATPase domain of HSP90 chaperone/DNA topoisomerase II/histidine kinase"/>
    <property type="match status" value="1"/>
</dbReference>
<keyword evidence="5" id="KW-0808">Transferase</keyword>
<organism evidence="5 6">
    <name type="scientific">Shiella aurantiaca</name>
    <dbReference type="NCBI Taxonomy" id="3058365"/>
    <lineage>
        <taxon>Bacteria</taxon>
        <taxon>Pseudomonadati</taxon>
        <taxon>Bacteroidota</taxon>
        <taxon>Cytophagia</taxon>
        <taxon>Cytophagales</taxon>
        <taxon>Shiellaceae</taxon>
        <taxon>Shiella</taxon>
    </lineage>
</organism>
<dbReference type="InterPro" id="IPR005467">
    <property type="entry name" value="His_kinase_dom"/>
</dbReference>
<accession>A0ABT8F585</accession>
<comment type="caution">
    <text evidence="5">The sequence shown here is derived from an EMBL/GenBank/DDBJ whole genome shotgun (WGS) entry which is preliminary data.</text>
</comment>
<dbReference type="InterPro" id="IPR036890">
    <property type="entry name" value="HATPase_C_sf"/>
</dbReference>
<evidence type="ECO:0000313" key="5">
    <source>
        <dbReference type="EMBL" id="MDN4165386.1"/>
    </source>
</evidence>
<dbReference type="SMART" id="SM00387">
    <property type="entry name" value="HATPase_c"/>
    <property type="match status" value="1"/>
</dbReference>
<dbReference type="Pfam" id="PF02518">
    <property type="entry name" value="HATPase_c"/>
    <property type="match status" value="1"/>
</dbReference>
<evidence type="ECO:0000259" key="4">
    <source>
        <dbReference type="PROSITE" id="PS50109"/>
    </source>
</evidence>
<dbReference type="EMBL" id="JAUHJS010000003">
    <property type="protein sequence ID" value="MDN4165386.1"/>
    <property type="molecule type" value="Genomic_DNA"/>
</dbReference>
<dbReference type="Gene3D" id="3.30.565.10">
    <property type="entry name" value="Histidine kinase-like ATPase, C-terminal domain"/>
    <property type="match status" value="1"/>
</dbReference>
<dbReference type="RefSeq" id="WP_320004007.1">
    <property type="nucleotide sequence ID" value="NZ_JAUHJS010000003.1"/>
</dbReference>
<dbReference type="CDD" id="cd00075">
    <property type="entry name" value="HATPase"/>
    <property type="match status" value="1"/>
</dbReference>
<gene>
    <name evidence="5" type="ORF">QWY31_07725</name>
</gene>
<sequence length="86" mass="9437">MERPWVKISVAQNEKTLTLRVHDNGQGIPKGFEKKIFSMFFRGNEKSQGSGLGLFILNSAVERLKGSVSVESEAGRGSIFTVVLPV</sequence>
<keyword evidence="6" id="KW-1185">Reference proteome</keyword>
<reference evidence="5" key="1">
    <citation type="submission" date="2023-06" db="EMBL/GenBank/DDBJ databases">
        <title>Cytophagales bacterium Strain LB-30, isolated from soil.</title>
        <authorList>
            <person name="Liu B."/>
        </authorList>
    </citation>
    <scope>NUCLEOTIDE SEQUENCE</scope>
    <source>
        <strain evidence="5">LB-30</strain>
    </source>
</reference>
<protein>
    <recommendedName>
        <fullName evidence="2">histidine kinase</fullName>
        <ecNumber evidence="2">2.7.13.3</ecNumber>
    </recommendedName>
</protein>
<dbReference type="PRINTS" id="PR00344">
    <property type="entry name" value="BCTRLSENSOR"/>
</dbReference>
<name>A0ABT8F585_9BACT</name>
<dbReference type="PANTHER" id="PTHR43547:SF2">
    <property type="entry name" value="HYBRID SIGNAL TRANSDUCTION HISTIDINE KINASE C"/>
    <property type="match status" value="1"/>
</dbReference>
<comment type="catalytic activity">
    <reaction evidence="1">
        <text>ATP + protein L-histidine = ADP + protein N-phospho-L-histidine.</text>
        <dbReference type="EC" id="2.7.13.3"/>
    </reaction>
</comment>
<evidence type="ECO:0000256" key="2">
    <source>
        <dbReference type="ARBA" id="ARBA00012438"/>
    </source>
</evidence>
<evidence type="ECO:0000256" key="3">
    <source>
        <dbReference type="ARBA" id="ARBA00022553"/>
    </source>
</evidence>
<dbReference type="EC" id="2.7.13.3" evidence="2"/>
<feature type="domain" description="Histidine kinase" evidence="4">
    <location>
        <begin position="1"/>
        <end position="86"/>
    </location>
</feature>
<dbReference type="PANTHER" id="PTHR43547">
    <property type="entry name" value="TWO-COMPONENT HISTIDINE KINASE"/>
    <property type="match status" value="1"/>
</dbReference>
<dbReference type="InterPro" id="IPR004358">
    <property type="entry name" value="Sig_transdc_His_kin-like_C"/>
</dbReference>
<proteinExistence type="predicted"/>
<evidence type="ECO:0000313" key="6">
    <source>
        <dbReference type="Proteomes" id="UP001168552"/>
    </source>
</evidence>
<evidence type="ECO:0000256" key="1">
    <source>
        <dbReference type="ARBA" id="ARBA00000085"/>
    </source>
</evidence>
<dbReference type="InterPro" id="IPR003594">
    <property type="entry name" value="HATPase_dom"/>
</dbReference>
<dbReference type="GO" id="GO:0016301">
    <property type="term" value="F:kinase activity"/>
    <property type="evidence" value="ECO:0007669"/>
    <property type="project" value="UniProtKB-KW"/>
</dbReference>
<dbReference type="Proteomes" id="UP001168552">
    <property type="component" value="Unassembled WGS sequence"/>
</dbReference>
<dbReference type="PROSITE" id="PS50109">
    <property type="entry name" value="HIS_KIN"/>
    <property type="match status" value="1"/>
</dbReference>